<dbReference type="InterPro" id="IPR000917">
    <property type="entry name" value="Sulfatase_N"/>
</dbReference>
<evidence type="ECO:0000313" key="9">
    <source>
        <dbReference type="Proteomes" id="UP000237839"/>
    </source>
</evidence>
<dbReference type="EMBL" id="PUGF01000028">
    <property type="protein sequence ID" value="PRC91142.1"/>
    <property type="molecule type" value="Genomic_DNA"/>
</dbReference>
<proteinExistence type="inferred from homology"/>
<dbReference type="Pfam" id="PF00884">
    <property type="entry name" value="Sulfatase"/>
    <property type="match status" value="1"/>
</dbReference>
<sequence length="606" mass="67759">MEQRVKNKISVVCRITLLIFSVGMFSFSHATGTKAQPNIVILVADDWGFSDVGAFGSEIATPNIDNLAKQGLKFSNFHVAASCSPTRAMLLTGVDNHRNGMGNMPETMPFEHQGKPGYKGTLNDDAVTLATMLKDNGYHTYITGKWHLGKEPGELPPQRGFERSFIQADSGSDNWENRPYIFLYDKAYWFEQGKPATLPEDYYSSKFIVDKAIDYIATDKKNGKPFFAYLGFQANHIPVQAPRSFIDKYQGVYKDGWTALRTARRNRAAEMGLIPKDTEMVTMASTANWDTLSPEQKKYDARRMEVYAAMAEAMDYHVGRFVEHLKQTGEFDNTVFVFLSDNGAEPTDPYKILSVKLWLYMNYTNDFDRLGDKGAYDAIGPSWASAAASPLSTYKFFAGEGGLRTPLIISGVPNMKKDQISSTFAHVTDIVPTLLDIAGIKPHDDHYQGKTVEPMVGNSMLPLLQGKSMRVHSADQAIGYELSGNAALFKGDYKLLKNLGPVGDSQWHLYNIANDPGEVHDLQQGMPQLFQSMKNDYDNYARANHVLPMPAGYNYITQGQLYAVHHVLIPKLKASLPKILFGLFVLISGLFLIRRRKRNTTIPKKS</sequence>
<dbReference type="PROSITE" id="PS00523">
    <property type="entry name" value="SULFATASE_1"/>
    <property type="match status" value="1"/>
</dbReference>
<dbReference type="GO" id="GO:0004065">
    <property type="term" value="F:arylsulfatase activity"/>
    <property type="evidence" value="ECO:0007669"/>
    <property type="project" value="TreeGrafter"/>
</dbReference>
<dbReference type="CDD" id="cd16025">
    <property type="entry name" value="PAS_like"/>
    <property type="match status" value="1"/>
</dbReference>
<dbReference type="AlphaFoldDB" id="A0A2S9GTT3"/>
<feature type="chain" id="PRO_5015739744" evidence="6">
    <location>
        <begin position="31"/>
        <end position="606"/>
    </location>
</feature>
<dbReference type="Gene3D" id="3.30.1120.10">
    <property type="match status" value="1"/>
</dbReference>
<dbReference type="PANTHER" id="PTHR42693:SF33">
    <property type="entry name" value="ARYLSULFATASE"/>
    <property type="match status" value="1"/>
</dbReference>
<evidence type="ECO:0000313" key="8">
    <source>
        <dbReference type="EMBL" id="PRC91142.1"/>
    </source>
</evidence>
<evidence type="ECO:0000256" key="1">
    <source>
        <dbReference type="ARBA" id="ARBA00008779"/>
    </source>
</evidence>
<evidence type="ECO:0000256" key="3">
    <source>
        <dbReference type="ARBA" id="ARBA00022801"/>
    </source>
</evidence>
<keyword evidence="5" id="KW-0472">Membrane</keyword>
<name>A0A2S9GTT3_9BURK</name>
<dbReference type="GO" id="GO:0046872">
    <property type="term" value="F:metal ion binding"/>
    <property type="evidence" value="ECO:0007669"/>
    <property type="project" value="UniProtKB-KW"/>
</dbReference>
<feature type="domain" description="Sulfatase N-terminal" evidence="7">
    <location>
        <begin position="37"/>
        <end position="440"/>
    </location>
</feature>
<evidence type="ECO:0000256" key="6">
    <source>
        <dbReference type="SAM" id="SignalP"/>
    </source>
</evidence>
<protein>
    <submittedName>
        <fullName evidence="8">Arylsulfatase A</fullName>
    </submittedName>
</protein>
<accession>A0A2S9GTT3</accession>
<keyword evidence="6" id="KW-0732">Signal</keyword>
<gene>
    <name evidence="8" type="ORF">S2091_4143</name>
</gene>
<evidence type="ECO:0000256" key="5">
    <source>
        <dbReference type="SAM" id="Phobius"/>
    </source>
</evidence>
<keyword evidence="5" id="KW-0812">Transmembrane</keyword>
<feature type="transmembrane region" description="Helical" evidence="5">
    <location>
        <begin position="575"/>
        <end position="593"/>
    </location>
</feature>
<keyword evidence="9" id="KW-1185">Reference proteome</keyword>
<evidence type="ECO:0000256" key="4">
    <source>
        <dbReference type="ARBA" id="ARBA00022837"/>
    </source>
</evidence>
<reference evidence="8 9" key="1">
    <citation type="submission" date="2018-02" db="EMBL/GenBank/DDBJ databases">
        <title>Solimicrobium silvestre gen. nov., sp. nov., isolated from alpine forest soil.</title>
        <authorList>
            <person name="Margesin R."/>
            <person name="Albuquerque L."/>
            <person name="Zhang D.-C."/>
            <person name="Froufe H.J.C."/>
            <person name="Severino R."/>
            <person name="Roxo I."/>
            <person name="Egas C."/>
            <person name="Da Costa M.S."/>
        </authorList>
    </citation>
    <scope>NUCLEOTIDE SEQUENCE [LARGE SCALE GENOMIC DNA]</scope>
    <source>
        <strain evidence="8 9">S20-91</strain>
    </source>
</reference>
<dbReference type="PANTHER" id="PTHR42693">
    <property type="entry name" value="ARYLSULFATASE FAMILY MEMBER"/>
    <property type="match status" value="1"/>
</dbReference>
<evidence type="ECO:0000259" key="7">
    <source>
        <dbReference type="Pfam" id="PF00884"/>
    </source>
</evidence>
<evidence type="ECO:0000256" key="2">
    <source>
        <dbReference type="ARBA" id="ARBA00022723"/>
    </source>
</evidence>
<keyword evidence="2" id="KW-0479">Metal-binding</keyword>
<organism evidence="8 9">
    <name type="scientific">Solimicrobium silvestre</name>
    <dbReference type="NCBI Taxonomy" id="2099400"/>
    <lineage>
        <taxon>Bacteria</taxon>
        <taxon>Pseudomonadati</taxon>
        <taxon>Pseudomonadota</taxon>
        <taxon>Betaproteobacteria</taxon>
        <taxon>Burkholderiales</taxon>
        <taxon>Oxalobacteraceae</taxon>
        <taxon>Solimicrobium</taxon>
    </lineage>
</organism>
<dbReference type="InterPro" id="IPR050738">
    <property type="entry name" value="Sulfatase"/>
</dbReference>
<feature type="signal peptide" evidence="6">
    <location>
        <begin position="1"/>
        <end position="30"/>
    </location>
</feature>
<keyword evidence="4" id="KW-0106">Calcium</keyword>
<dbReference type="InterPro" id="IPR017850">
    <property type="entry name" value="Alkaline_phosphatase_core_sf"/>
</dbReference>
<dbReference type="Gene3D" id="3.40.720.10">
    <property type="entry name" value="Alkaline Phosphatase, subunit A"/>
    <property type="match status" value="1"/>
</dbReference>
<dbReference type="SUPFAM" id="SSF53649">
    <property type="entry name" value="Alkaline phosphatase-like"/>
    <property type="match status" value="1"/>
</dbReference>
<dbReference type="Proteomes" id="UP000237839">
    <property type="component" value="Unassembled WGS sequence"/>
</dbReference>
<comment type="caution">
    <text evidence="8">The sequence shown here is derived from an EMBL/GenBank/DDBJ whole genome shotgun (WGS) entry which is preliminary data.</text>
</comment>
<keyword evidence="3" id="KW-0378">Hydrolase</keyword>
<dbReference type="InterPro" id="IPR024607">
    <property type="entry name" value="Sulfatase_CS"/>
</dbReference>
<keyword evidence="5" id="KW-1133">Transmembrane helix</keyword>
<comment type="similarity">
    <text evidence="1">Belongs to the sulfatase family.</text>
</comment>